<evidence type="ECO:0000256" key="1">
    <source>
        <dbReference type="SAM" id="Phobius"/>
    </source>
</evidence>
<feature type="transmembrane region" description="Helical" evidence="1">
    <location>
        <begin position="120"/>
        <end position="137"/>
    </location>
</feature>
<dbReference type="Proteomes" id="UP000190150">
    <property type="component" value="Unassembled WGS sequence"/>
</dbReference>
<evidence type="ECO:0000313" key="3">
    <source>
        <dbReference type="Proteomes" id="UP000190150"/>
    </source>
</evidence>
<accession>A0A1T5AZS2</accession>
<gene>
    <name evidence="2" type="ORF">SAMN05660841_00326</name>
</gene>
<proteinExistence type="predicted"/>
<keyword evidence="3" id="KW-1185">Reference proteome</keyword>
<dbReference type="AlphaFoldDB" id="A0A1T5AZS2"/>
<name>A0A1T5AZS2_9SPHI</name>
<evidence type="ECO:0000313" key="2">
    <source>
        <dbReference type="EMBL" id="SKB40456.1"/>
    </source>
</evidence>
<dbReference type="OrthoDB" id="711648at2"/>
<organism evidence="2 3">
    <name type="scientific">Sphingobacterium nematocida</name>
    <dbReference type="NCBI Taxonomy" id="1513896"/>
    <lineage>
        <taxon>Bacteria</taxon>
        <taxon>Pseudomonadati</taxon>
        <taxon>Bacteroidota</taxon>
        <taxon>Sphingobacteriia</taxon>
        <taxon>Sphingobacteriales</taxon>
        <taxon>Sphingobacteriaceae</taxon>
        <taxon>Sphingobacterium</taxon>
    </lineage>
</organism>
<protein>
    <submittedName>
        <fullName evidence="2">Uncharacterized protein</fullName>
    </submittedName>
</protein>
<dbReference type="EMBL" id="FUZF01000001">
    <property type="protein sequence ID" value="SKB40456.1"/>
    <property type="molecule type" value="Genomic_DNA"/>
</dbReference>
<keyword evidence="1" id="KW-0472">Membrane</keyword>
<reference evidence="3" key="1">
    <citation type="submission" date="2017-02" db="EMBL/GenBank/DDBJ databases">
        <authorList>
            <person name="Varghese N."/>
            <person name="Submissions S."/>
        </authorList>
    </citation>
    <scope>NUCLEOTIDE SEQUENCE [LARGE SCALE GENOMIC DNA]</scope>
    <source>
        <strain evidence="3">DSM 24091</strain>
    </source>
</reference>
<dbReference type="RefSeq" id="WP_079640676.1">
    <property type="nucleotide sequence ID" value="NZ_FUZF01000001.1"/>
</dbReference>
<keyword evidence="1" id="KW-1133">Transmembrane helix</keyword>
<keyword evidence="1" id="KW-0812">Transmembrane</keyword>
<sequence>MNKMISFLLLIIQFGCKVNKEKSELRHTARQSQSRLETSTSWGQLNSQDSSYRYWHYKGDSSFFFHPDLGLWSRSGQIAYGEQRALKRQASTVDHSYDSIGMENNKTESMTSSKTSSTPFPRSVWLLIIIPLALLIYRQCWRKR</sequence>